<comment type="caution">
    <text evidence="1">The sequence shown here is derived from an EMBL/GenBank/DDBJ whole genome shotgun (WGS) entry which is preliminary data.</text>
</comment>
<evidence type="ECO:0000313" key="2">
    <source>
        <dbReference type="Proteomes" id="UP001165063"/>
    </source>
</evidence>
<name>A0A9W6YY61_AMBMO</name>
<keyword evidence="2" id="KW-1185">Reference proteome</keyword>
<organism evidence="1 2">
    <name type="scientific">Ambrosiozyma monospora</name>
    <name type="common">Yeast</name>
    <name type="synonym">Endomycopsis monosporus</name>
    <dbReference type="NCBI Taxonomy" id="43982"/>
    <lineage>
        <taxon>Eukaryota</taxon>
        <taxon>Fungi</taxon>
        <taxon>Dikarya</taxon>
        <taxon>Ascomycota</taxon>
        <taxon>Saccharomycotina</taxon>
        <taxon>Pichiomycetes</taxon>
        <taxon>Pichiales</taxon>
        <taxon>Pichiaceae</taxon>
        <taxon>Ambrosiozyma</taxon>
    </lineage>
</organism>
<gene>
    <name evidence="1" type="ORF">Amon01_000718800</name>
</gene>
<protein>
    <submittedName>
        <fullName evidence="1">Unnamed protein product</fullName>
    </submittedName>
</protein>
<proteinExistence type="predicted"/>
<accession>A0A9W6YY61</accession>
<dbReference type="AlphaFoldDB" id="A0A9W6YY61"/>
<dbReference type="Proteomes" id="UP001165063">
    <property type="component" value="Unassembled WGS sequence"/>
</dbReference>
<dbReference type="EMBL" id="BSXU01005082">
    <property type="protein sequence ID" value="GMG50378.1"/>
    <property type="molecule type" value="Genomic_DNA"/>
</dbReference>
<sequence length="67" mass="7782">MHAQPPGFRNQGFIWASRIKINIFMGWVRDSGVRTQDSELRTQNTVDSKLNLYPWSINNGMPIPYET</sequence>
<reference evidence="1" key="1">
    <citation type="submission" date="2023-04" db="EMBL/GenBank/DDBJ databases">
        <title>Ambrosiozyma monospora NBRC 1965.</title>
        <authorList>
            <person name="Ichikawa N."/>
            <person name="Sato H."/>
            <person name="Tonouchi N."/>
        </authorList>
    </citation>
    <scope>NUCLEOTIDE SEQUENCE</scope>
    <source>
        <strain evidence="1">NBRC 1965</strain>
    </source>
</reference>
<evidence type="ECO:0000313" key="1">
    <source>
        <dbReference type="EMBL" id="GMG50378.1"/>
    </source>
</evidence>